<comment type="caution">
    <text evidence="2">The sequence shown here is derived from an EMBL/GenBank/DDBJ whole genome shotgun (WGS) entry which is preliminary data.</text>
</comment>
<sequence length="103" mass="12096">MYLKKAFWSGSLNSESKSESHSPVRDQIRRRVRLHATISVFCHYQSIPELQVVPVLFRHSLKEIDEQRFWKSSSPREYNPGSSTQAIHDFEACNVELAYEIFH</sequence>
<name>A0A8S0SQU2_OLEEU</name>
<evidence type="ECO:0000313" key="3">
    <source>
        <dbReference type="Proteomes" id="UP000594638"/>
    </source>
</evidence>
<evidence type="ECO:0000313" key="2">
    <source>
        <dbReference type="EMBL" id="CAA2994653.1"/>
    </source>
</evidence>
<protein>
    <submittedName>
        <fullName evidence="2">Uncharacterized protein</fullName>
    </submittedName>
</protein>
<reference evidence="2 3" key="1">
    <citation type="submission" date="2019-12" db="EMBL/GenBank/DDBJ databases">
        <authorList>
            <person name="Alioto T."/>
            <person name="Alioto T."/>
            <person name="Gomez Garrido J."/>
        </authorList>
    </citation>
    <scope>NUCLEOTIDE SEQUENCE [LARGE SCALE GENOMIC DNA]</scope>
</reference>
<evidence type="ECO:0000256" key="1">
    <source>
        <dbReference type="SAM" id="MobiDB-lite"/>
    </source>
</evidence>
<dbReference type="Gramene" id="OE9A088094T1">
    <property type="protein sequence ID" value="OE9A088094C1"/>
    <property type="gene ID" value="OE9A088094"/>
</dbReference>
<accession>A0A8S0SQU2</accession>
<dbReference type="OrthoDB" id="5357220at2759"/>
<proteinExistence type="predicted"/>
<dbReference type="Proteomes" id="UP000594638">
    <property type="component" value="Unassembled WGS sequence"/>
</dbReference>
<gene>
    <name evidence="2" type="ORF">OLEA9_A088094</name>
</gene>
<dbReference type="AlphaFoldDB" id="A0A8S0SQU2"/>
<dbReference type="EMBL" id="CACTIH010005478">
    <property type="protein sequence ID" value="CAA2994653.1"/>
    <property type="molecule type" value="Genomic_DNA"/>
</dbReference>
<feature type="region of interest" description="Disordered" evidence="1">
    <location>
        <begin position="1"/>
        <end position="24"/>
    </location>
</feature>
<keyword evidence="3" id="KW-1185">Reference proteome</keyword>
<organism evidence="2 3">
    <name type="scientific">Olea europaea subsp. europaea</name>
    <dbReference type="NCBI Taxonomy" id="158383"/>
    <lineage>
        <taxon>Eukaryota</taxon>
        <taxon>Viridiplantae</taxon>
        <taxon>Streptophyta</taxon>
        <taxon>Embryophyta</taxon>
        <taxon>Tracheophyta</taxon>
        <taxon>Spermatophyta</taxon>
        <taxon>Magnoliopsida</taxon>
        <taxon>eudicotyledons</taxon>
        <taxon>Gunneridae</taxon>
        <taxon>Pentapetalae</taxon>
        <taxon>asterids</taxon>
        <taxon>lamiids</taxon>
        <taxon>Lamiales</taxon>
        <taxon>Oleaceae</taxon>
        <taxon>Oleeae</taxon>
        <taxon>Olea</taxon>
    </lineage>
</organism>